<dbReference type="SUPFAM" id="SSF82171">
    <property type="entry name" value="DPP6 N-terminal domain-like"/>
    <property type="match status" value="1"/>
</dbReference>
<reference evidence="1 2" key="1">
    <citation type="submission" date="2016-10" db="EMBL/GenBank/DDBJ databases">
        <authorList>
            <person name="de Groot N.N."/>
        </authorList>
    </citation>
    <scope>NUCLEOTIDE SEQUENCE [LARGE SCALE GENOMIC DNA]</scope>
    <source>
        <strain evidence="1 2">CGMCC 1.3702</strain>
    </source>
</reference>
<name>A0A1I1ADW2_9BACI</name>
<dbReference type="InterPro" id="IPR015943">
    <property type="entry name" value="WD40/YVTN_repeat-like_dom_sf"/>
</dbReference>
<sequence length="134" mass="15113">MLVSDNVMPQDKYTTMLTSDEKYIIYGVNNSDETVTITYHALNLETKESLELGEDSQLFTLTNGNVVIVDDNEVKLFDFETEKLETIHEIELKGNQSIDNVTVSLDGSTIAYGYSTEGEEDEEDTFNTRILVVL</sequence>
<accession>A0A1I1ADW2</accession>
<evidence type="ECO:0000313" key="2">
    <source>
        <dbReference type="Proteomes" id="UP000198642"/>
    </source>
</evidence>
<evidence type="ECO:0000313" key="1">
    <source>
        <dbReference type="EMBL" id="SFB36189.1"/>
    </source>
</evidence>
<organism evidence="1 2">
    <name type="scientific">Lentibacillus halodurans</name>
    <dbReference type="NCBI Taxonomy" id="237679"/>
    <lineage>
        <taxon>Bacteria</taxon>
        <taxon>Bacillati</taxon>
        <taxon>Bacillota</taxon>
        <taxon>Bacilli</taxon>
        <taxon>Bacillales</taxon>
        <taxon>Bacillaceae</taxon>
        <taxon>Lentibacillus</taxon>
    </lineage>
</organism>
<keyword evidence="2" id="KW-1185">Reference proteome</keyword>
<dbReference type="EMBL" id="FOJW01000019">
    <property type="protein sequence ID" value="SFB36189.1"/>
    <property type="molecule type" value="Genomic_DNA"/>
</dbReference>
<dbReference type="RefSeq" id="WP_090241139.1">
    <property type="nucleotide sequence ID" value="NZ_FOJW01000019.1"/>
</dbReference>
<dbReference type="Gene3D" id="2.130.10.10">
    <property type="entry name" value="YVTN repeat-like/Quinoprotein amine dehydrogenase"/>
    <property type="match status" value="1"/>
</dbReference>
<dbReference type="Proteomes" id="UP000198642">
    <property type="component" value="Unassembled WGS sequence"/>
</dbReference>
<protein>
    <submittedName>
        <fullName evidence="1">Uncharacterized protein</fullName>
    </submittedName>
</protein>
<proteinExistence type="predicted"/>
<gene>
    <name evidence="1" type="ORF">SAMN04488072_11929</name>
</gene>
<dbReference type="OrthoDB" id="2935295at2"/>
<dbReference type="AlphaFoldDB" id="A0A1I1ADW2"/>